<proteinExistence type="predicted"/>
<keyword evidence="3" id="KW-1185">Reference proteome</keyword>
<protein>
    <submittedName>
        <fullName evidence="2">Uncharacterized protein</fullName>
    </submittedName>
</protein>
<organism evidence="2 3">
    <name type="scientific">Vibrio toranzoniae</name>
    <dbReference type="NCBI Taxonomy" id="1194427"/>
    <lineage>
        <taxon>Bacteria</taxon>
        <taxon>Pseudomonadati</taxon>
        <taxon>Pseudomonadota</taxon>
        <taxon>Gammaproteobacteria</taxon>
        <taxon>Vibrionales</taxon>
        <taxon>Vibrionaceae</taxon>
        <taxon>Vibrio</taxon>
    </lineage>
</organism>
<gene>
    <name evidence="2" type="ORF">APQ14_19595</name>
</gene>
<dbReference type="EMBL" id="LMXU01000046">
    <property type="protein sequence ID" value="KWT98942.1"/>
    <property type="molecule type" value="Genomic_DNA"/>
</dbReference>
<keyword evidence="1" id="KW-1133">Transmembrane helix</keyword>
<feature type="transmembrane region" description="Helical" evidence="1">
    <location>
        <begin position="58"/>
        <end position="77"/>
    </location>
</feature>
<keyword evidence="1" id="KW-0472">Membrane</keyword>
<keyword evidence="1" id="KW-0812">Transmembrane</keyword>
<sequence length="92" mass="11430">MKNQMFEHWQKVREQGFLAWIFKSCFLITTFYIIFNVLFQYSSSPSETLFEYLSEQVLSYFIFSAFMFFVYWGIWLHRESKYQKESKRRNVT</sequence>
<evidence type="ECO:0000256" key="1">
    <source>
        <dbReference type="SAM" id="Phobius"/>
    </source>
</evidence>
<evidence type="ECO:0000313" key="3">
    <source>
        <dbReference type="Proteomes" id="UP000057389"/>
    </source>
</evidence>
<feature type="transmembrane region" description="Helical" evidence="1">
    <location>
        <begin position="20"/>
        <end position="38"/>
    </location>
</feature>
<dbReference type="Proteomes" id="UP000057389">
    <property type="component" value="Unassembled WGS sequence"/>
</dbReference>
<evidence type="ECO:0000313" key="2">
    <source>
        <dbReference type="EMBL" id="KWT98942.1"/>
    </source>
</evidence>
<name>A0A109D4W0_9VIBR</name>
<accession>A0A109D4W0</accession>
<dbReference type="AlphaFoldDB" id="A0A109D4W0"/>
<comment type="caution">
    <text evidence="2">The sequence shown here is derived from an EMBL/GenBank/DDBJ whole genome shotgun (WGS) entry which is preliminary data.</text>
</comment>
<reference evidence="2 3" key="1">
    <citation type="submission" date="2015-11" db="EMBL/GenBank/DDBJ databases">
        <title>Draft WGS of Vibrio toranzoniae.</title>
        <authorList>
            <person name="Lasa A."/>
            <person name="Romalde J.L."/>
        </authorList>
    </citation>
    <scope>NUCLEOTIDE SEQUENCE [LARGE SCALE GENOMIC DNA]</scope>
    <source>
        <strain evidence="2 3">Vb 10.8</strain>
    </source>
</reference>